<dbReference type="EMBL" id="CP158266">
    <property type="protein sequence ID" value="XDJ81671.1"/>
    <property type="molecule type" value="Genomic_DNA"/>
</dbReference>
<comment type="similarity">
    <text evidence="2">Belongs to the RmuC family.</text>
</comment>
<dbReference type="GeneID" id="93066666"/>
<keyword evidence="4" id="KW-0233">DNA recombination</keyword>
<dbReference type="Pfam" id="PF02646">
    <property type="entry name" value="RmuC"/>
    <property type="match status" value="1"/>
</dbReference>
<evidence type="ECO:0000256" key="3">
    <source>
        <dbReference type="ARBA" id="ARBA00023054"/>
    </source>
</evidence>
<dbReference type="AlphaFoldDB" id="A0AB39CPZ3"/>
<feature type="region of interest" description="Disordered" evidence="6">
    <location>
        <begin position="450"/>
        <end position="483"/>
    </location>
</feature>
<evidence type="ECO:0000313" key="9">
    <source>
        <dbReference type="EMBL" id="XDJ56338.1"/>
    </source>
</evidence>
<proteinExistence type="inferred from homology"/>
<evidence type="ECO:0000256" key="5">
    <source>
        <dbReference type="SAM" id="Coils"/>
    </source>
</evidence>
<name>A0AB39CPZ3_9BURK</name>
<dbReference type="PANTHER" id="PTHR30563">
    <property type="entry name" value="DNA RECOMBINATION PROTEIN RMUC"/>
    <property type="match status" value="1"/>
</dbReference>
<evidence type="ECO:0000313" key="10">
    <source>
        <dbReference type="EMBL" id="XDJ73844.1"/>
    </source>
</evidence>
<dbReference type="EMBL" id="CP158253">
    <property type="protein sequence ID" value="XDJ44442.1"/>
    <property type="molecule type" value="Genomic_DNA"/>
</dbReference>
<evidence type="ECO:0000313" key="11">
    <source>
        <dbReference type="EMBL" id="XDJ81671.1"/>
    </source>
</evidence>
<comment type="function">
    <text evidence="1">Involved in DNA recombination.</text>
</comment>
<reference evidence="7" key="1">
    <citation type="submission" date="2024-05" db="EMBL/GenBank/DDBJ databases">
        <authorList>
            <person name="Luo Y.-C."/>
            <person name="Nicholds J."/>
            <person name="Mortimer T."/>
            <person name="Maboni G."/>
        </authorList>
    </citation>
    <scope>NUCLEOTIDE SEQUENCE</scope>
    <source>
        <strain evidence="11">143751</strain>
        <strain evidence="10">143811</strain>
        <strain evidence="9">150221</strain>
        <strain evidence="8">150964</strain>
        <strain evidence="7">153271</strain>
    </source>
</reference>
<gene>
    <name evidence="11" type="ORF">ABRY96_08180</name>
    <name evidence="10" type="ORF">ABRY97_09495</name>
    <name evidence="9" type="ORF">ABRZ00_03990</name>
    <name evidence="8" type="ORF">ABRZ01_04350</name>
    <name evidence="7" type="ORF">ABRZ02_12385</name>
</gene>
<organism evidence="7">
    <name type="scientific">Castellaniella ginsengisoli</name>
    <dbReference type="NCBI Taxonomy" id="546114"/>
    <lineage>
        <taxon>Bacteria</taxon>
        <taxon>Pseudomonadati</taxon>
        <taxon>Pseudomonadota</taxon>
        <taxon>Betaproteobacteria</taxon>
        <taxon>Burkholderiales</taxon>
        <taxon>Alcaligenaceae</taxon>
        <taxon>Castellaniella</taxon>
    </lineage>
</organism>
<protein>
    <submittedName>
        <fullName evidence="7">DNA recombination protein RmuC</fullName>
    </submittedName>
</protein>
<dbReference type="InterPro" id="IPR003798">
    <property type="entry name" value="DNA_recombination_RmuC"/>
</dbReference>
<dbReference type="RefSeq" id="WP_368644461.1">
    <property type="nucleotide sequence ID" value="NZ_CP158253.1"/>
</dbReference>
<evidence type="ECO:0000256" key="6">
    <source>
        <dbReference type="SAM" id="MobiDB-lite"/>
    </source>
</evidence>
<dbReference type="PANTHER" id="PTHR30563:SF0">
    <property type="entry name" value="DNA RECOMBINATION PROTEIN RMUC"/>
    <property type="match status" value="1"/>
</dbReference>
<keyword evidence="3 5" id="KW-0175">Coiled coil</keyword>
<dbReference type="EMBL" id="CP158264">
    <property type="protein sequence ID" value="XDJ73844.1"/>
    <property type="molecule type" value="Genomic_DNA"/>
</dbReference>
<evidence type="ECO:0000256" key="2">
    <source>
        <dbReference type="ARBA" id="ARBA00009840"/>
    </source>
</evidence>
<evidence type="ECO:0000256" key="1">
    <source>
        <dbReference type="ARBA" id="ARBA00003416"/>
    </source>
</evidence>
<dbReference type="KEGG" id="cgin:ABRZ00_03990"/>
<feature type="coiled-coil region" evidence="5">
    <location>
        <begin position="28"/>
        <end position="86"/>
    </location>
</feature>
<accession>A0AB39CPZ3</accession>
<evidence type="ECO:0000313" key="8">
    <source>
        <dbReference type="EMBL" id="XDJ53723.1"/>
    </source>
</evidence>
<dbReference type="EMBL" id="CP158256">
    <property type="protein sequence ID" value="XDJ53723.1"/>
    <property type="molecule type" value="Genomic_DNA"/>
</dbReference>
<evidence type="ECO:0000256" key="4">
    <source>
        <dbReference type="ARBA" id="ARBA00023172"/>
    </source>
</evidence>
<dbReference type="EMBL" id="CP158257">
    <property type="protein sequence ID" value="XDJ56338.1"/>
    <property type="molecule type" value="Genomic_DNA"/>
</dbReference>
<dbReference type="GO" id="GO:0006310">
    <property type="term" value="P:DNA recombination"/>
    <property type="evidence" value="ECO:0007669"/>
    <property type="project" value="UniProtKB-KW"/>
</dbReference>
<evidence type="ECO:0000313" key="7">
    <source>
        <dbReference type="EMBL" id="XDJ44442.1"/>
    </source>
</evidence>
<sequence>MIPLSPEILAALALALLAGLVAGAWPARRRLLAQAAEAARQAERAAQLQDRVAQLERDLSAQADALESWRARAQDGRLELAQLQAAHHEKLAAFEELRQAFDQSRATLRAEFQHLAGQVLEEKSQGFSRSSQDALGSLLRPFREQIESFQRRVNEIHDASVSGQARLDTEIRRVLETGLKMSDEAQSLAMALKGDKKATGNWGEVLLERSLQLAGLIAGDHYQAQASFRDEAGNRRQPDFIVRLPDGKHLIIDSKVSLVDYDRAVSAATPEAREAALAAHVRAVRQHIDDLARKDYSSLTGMKSPGFVLMYLPIEPAYIEAMRRDRELFDHGYRHNVVLVSHTTLMPVLRTVAALWMLARSNEQARALGDQAGGLYRQVEMVAVRLQKLGHALGAAAAHYNGTVTAVAGQRGLYGKVGRFAELSAKAGRPLPALEPLLADFEVQRLDGIAPGADHVPETGRADAGSPPGAVPEDLHPPGEPNP</sequence>